<accession>A0A1D1VIN6</accession>
<evidence type="ECO:0000313" key="3">
    <source>
        <dbReference type="EMBL" id="GAV01482.1"/>
    </source>
</evidence>
<sequence>MIKKFEMTGSAEVKRRPGPTRKTTTLIDRIIVRKAKKDRRISAVKIQAQIKTEHSVDISESTVKRQINEQGMFGRNVLQSVKKLKLKKGWHYQHDNDPKHNSIVSRAWIIEKKIKVLQWAPYSPGLNPIEHLWSEVERQLKGRHPSNLEELEETVKETWYGMDPEICAKLVRSIPNRLRKVKKNCGYPTKY</sequence>
<organism evidence="3 4">
    <name type="scientific">Ramazzottius varieornatus</name>
    <name type="common">Water bear</name>
    <name type="synonym">Tardigrade</name>
    <dbReference type="NCBI Taxonomy" id="947166"/>
    <lineage>
        <taxon>Eukaryota</taxon>
        <taxon>Metazoa</taxon>
        <taxon>Ecdysozoa</taxon>
        <taxon>Tardigrada</taxon>
        <taxon>Eutardigrada</taxon>
        <taxon>Parachela</taxon>
        <taxon>Hypsibioidea</taxon>
        <taxon>Ramazzottiidae</taxon>
        <taxon>Ramazzottius</taxon>
    </lineage>
</organism>
<keyword evidence="4" id="KW-1185">Reference proteome</keyword>
<dbReference type="OrthoDB" id="4843387at2759"/>
<dbReference type="GO" id="GO:0003677">
    <property type="term" value="F:DNA binding"/>
    <property type="evidence" value="ECO:0007669"/>
    <property type="project" value="InterPro"/>
</dbReference>
<name>A0A1D1VIN6_RAMVA</name>
<feature type="domain" description="Tc1-like transposase DDE" evidence="2">
    <location>
        <begin position="77"/>
        <end position="151"/>
    </location>
</feature>
<dbReference type="GO" id="GO:0006313">
    <property type="term" value="P:DNA transposition"/>
    <property type="evidence" value="ECO:0007669"/>
    <property type="project" value="InterPro"/>
</dbReference>
<proteinExistence type="predicted"/>
<gene>
    <name evidence="3" type="primary">RvY_12188-1</name>
    <name evidence="3" type="synonym">RvY_12188.1</name>
    <name evidence="3" type="ORF">RvY_12188</name>
</gene>
<dbReference type="AlphaFoldDB" id="A0A1D1VIN6"/>
<evidence type="ECO:0000259" key="2">
    <source>
        <dbReference type="Pfam" id="PF13358"/>
    </source>
</evidence>
<dbReference type="STRING" id="947166.A0A1D1VIN6"/>
<dbReference type="Pfam" id="PF13358">
    <property type="entry name" value="DDE_3"/>
    <property type="match status" value="1"/>
</dbReference>
<dbReference type="InterPro" id="IPR038717">
    <property type="entry name" value="Tc1-like_DDE_dom"/>
</dbReference>
<dbReference type="Proteomes" id="UP000186922">
    <property type="component" value="Unassembled WGS sequence"/>
</dbReference>
<dbReference type="EMBL" id="BDGG01000007">
    <property type="protein sequence ID" value="GAV01482.1"/>
    <property type="molecule type" value="Genomic_DNA"/>
</dbReference>
<dbReference type="GO" id="GO:0015074">
    <property type="term" value="P:DNA integration"/>
    <property type="evidence" value="ECO:0007669"/>
    <property type="project" value="InterPro"/>
</dbReference>
<reference evidence="3 4" key="1">
    <citation type="journal article" date="2016" name="Nat. Commun.">
        <title>Extremotolerant tardigrade genome and improved radiotolerance of human cultured cells by tardigrade-unique protein.</title>
        <authorList>
            <person name="Hashimoto T."/>
            <person name="Horikawa D.D."/>
            <person name="Saito Y."/>
            <person name="Kuwahara H."/>
            <person name="Kozuka-Hata H."/>
            <person name="Shin-I T."/>
            <person name="Minakuchi Y."/>
            <person name="Ohishi K."/>
            <person name="Motoyama A."/>
            <person name="Aizu T."/>
            <person name="Enomoto A."/>
            <person name="Kondo K."/>
            <person name="Tanaka S."/>
            <person name="Hara Y."/>
            <person name="Koshikawa S."/>
            <person name="Sagara H."/>
            <person name="Miura T."/>
            <person name="Yokobori S."/>
            <person name="Miyagawa K."/>
            <person name="Suzuki Y."/>
            <person name="Kubo T."/>
            <person name="Oyama M."/>
            <person name="Kohara Y."/>
            <person name="Fujiyama A."/>
            <person name="Arakawa K."/>
            <person name="Katayama T."/>
            <person name="Toyoda A."/>
            <person name="Kunieda T."/>
        </authorList>
    </citation>
    <scope>NUCLEOTIDE SEQUENCE [LARGE SCALE GENOMIC DNA]</scope>
    <source>
        <strain evidence="3 4">YOKOZUNA-1</strain>
    </source>
</reference>
<feature type="region of interest" description="Disordered" evidence="1">
    <location>
        <begin position="1"/>
        <end position="20"/>
    </location>
</feature>
<dbReference type="Gene3D" id="3.30.420.10">
    <property type="entry name" value="Ribonuclease H-like superfamily/Ribonuclease H"/>
    <property type="match status" value="1"/>
</dbReference>
<comment type="caution">
    <text evidence="3">The sequence shown here is derived from an EMBL/GenBank/DDBJ whole genome shotgun (WGS) entry which is preliminary data.</text>
</comment>
<evidence type="ECO:0000256" key="1">
    <source>
        <dbReference type="SAM" id="MobiDB-lite"/>
    </source>
</evidence>
<protein>
    <recommendedName>
        <fullName evidence="2">Tc1-like transposase DDE domain-containing protein</fullName>
    </recommendedName>
</protein>
<evidence type="ECO:0000313" key="4">
    <source>
        <dbReference type="Proteomes" id="UP000186922"/>
    </source>
</evidence>
<dbReference type="InterPro" id="IPR036397">
    <property type="entry name" value="RNaseH_sf"/>
</dbReference>